<gene>
    <name evidence="9" type="ordered locus">Fraau_2137</name>
</gene>
<dbReference type="PIRSF" id="PIRSF005639">
    <property type="entry name" value="Glut_amidoT_SNO"/>
    <property type="match status" value="1"/>
</dbReference>
<dbReference type="GO" id="GO:0005829">
    <property type="term" value="C:cytosol"/>
    <property type="evidence" value="ECO:0007669"/>
    <property type="project" value="TreeGrafter"/>
</dbReference>
<evidence type="ECO:0000256" key="4">
    <source>
        <dbReference type="ARBA" id="ARBA00022962"/>
    </source>
</evidence>
<keyword evidence="4" id="KW-0315">Glutamine amidotransferase</keyword>
<feature type="binding site" evidence="8">
    <location>
        <position position="106"/>
    </location>
    <ligand>
        <name>L-glutamine</name>
        <dbReference type="ChEBI" id="CHEBI:58359"/>
    </ligand>
</feature>
<dbReference type="GO" id="GO:0004359">
    <property type="term" value="F:glutaminase activity"/>
    <property type="evidence" value="ECO:0007669"/>
    <property type="project" value="UniProtKB-EC"/>
</dbReference>
<evidence type="ECO:0000313" key="9">
    <source>
        <dbReference type="EMBL" id="AFC86519.1"/>
    </source>
</evidence>
<dbReference type="GO" id="GO:1903600">
    <property type="term" value="C:glutaminase complex"/>
    <property type="evidence" value="ECO:0007669"/>
    <property type="project" value="TreeGrafter"/>
</dbReference>
<dbReference type="KEGG" id="fau:Fraau_2137"/>
<comment type="similarity">
    <text evidence="1">Belongs to the glutaminase PdxT/SNO family.</text>
</comment>
<evidence type="ECO:0000313" key="10">
    <source>
        <dbReference type="Proteomes" id="UP000005234"/>
    </source>
</evidence>
<keyword evidence="5" id="KW-0456">Lyase</keyword>
<comment type="catalytic activity">
    <reaction evidence="6">
        <text>L-glutamine + H2O = L-glutamate + NH4(+)</text>
        <dbReference type="Rhea" id="RHEA:15889"/>
        <dbReference type="ChEBI" id="CHEBI:15377"/>
        <dbReference type="ChEBI" id="CHEBI:28938"/>
        <dbReference type="ChEBI" id="CHEBI:29985"/>
        <dbReference type="ChEBI" id="CHEBI:58359"/>
        <dbReference type="EC" id="3.5.1.2"/>
    </reaction>
</comment>
<feature type="active site" description="Nucleophile" evidence="7">
    <location>
        <position position="80"/>
    </location>
</feature>
<proteinExistence type="inferred from homology"/>
<feature type="binding site" evidence="8">
    <location>
        <begin position="49"/>
        <end position="51"/>
    </location>
    <ligand>
        <name>L-glutamine</name>
        <dbReference type="ChEBI" id="CHEBI:58359"/>
    </ligand>
</feature>
<dbReference type="PROSITE" id="PS51130">
    <property type="entry name" value="PDXT_SNO_2"/>
    <property type="match status" value="1"/>
</dbReference>
<dbReference type="PROSITE" id="PS51273">
    <property type="entry name" value="GATASE_TYPE_1"/>
    <property type="match status" value="1"/>
</dbReference>
<evidence type="ECO:0000256" key="8">
    <source>
        <dbReference type="PIRSR" id="PIRSR005639-2"/>
    </source>
</evidence>
<dbReference type="SUPFAM" id="SSF52317">
    <property type="entry name" value="Class I glutamine amidotransferase-like"/>
    <property type="match status" value="1"/>
</dbReference>
<dbReference type="RefSeq" id="WP_014403522.1">
    <property type="nucleotide sequence ID" value="NC_017033.1"/>
</dbReference>
<dbReference type="InterPro" id="IPR021196">
    <property type="entry name" value="PdxT/SNO_CS"/>
</dbReference>
<dbReference type="AlphaFoldDB" id="H8L443"/>
<organism evidence="9 10">
    <name type="scientific">Frateuria aurantia (strain ATCC 33424 / DSM 6220 / KCTC 2777 / LMG 1558 / NBRC 3245 / NCIMB 13370)</name>
    <name type="common">Acetobacter aurantius</name>
    <dbReference type="NCBI Taxonomy" id="767434"/>
    <lineage>
        <taxon>Bacteria</taxon>
        <taxon>Pseudomonadati</taxon>
        <taxon>Pseudomonadota</taxon>
        <taxon>Gammaproteobacteria</taxon>
        <taxon>Lysobacterales</taxon>
        <taxon>Rhodanobacteraceae</taxon>
        <taxon>Frateuria</taxon>
    </lineage>
</organism>
<dbReference type="PANTHER" id="PTHR31559">
    <property type="entry name" value="PYRIDOXAL 5'-PHOSPHATE SYNTHASE SUBUNIT SNO"/>
    <property type="match status" value="1"/>
</dbReference>
<dbReference type="PROSITE" id="PS01236">
    <property type="entry name" value="PDXT_SNO_1"/>
    <property type="match status" value="1"/>
</dbReference>
<dbReference type="HOGENOM" id="CLU_069674_2_0_6"/>
<evidence type="ECO:0000256" key="6">
    <source>
        <dbReference type="ARBA" id="ARBA00049534"/>
    </source>
</evidence>
<dbReference type="Proteomes" id="UP000005234">
    <property type="component" value="Chromosome"/>
</dbReference>
<evidence type="ECO:0000256" key="3">
    <source>
        <dbReference type="ARBA" id="ARBA00022801"/>
    </source>
</evidence>
<dbReference type="STRING" id="767434.Fraau_2137"/>
<name>H8L443_FRAAD</name>
<dbReference type="Gene3D" id="3.40.50.880">
    <property type="match status" value="1"/>
</dbReference>
<evidence type="ECO:0000256" key="1">
    <source>
        <dbReference type="ARBA" id="ARBA00008345"/>
    </source>
</evidence>
<dbReference type="Pfam" id="PF01174">
    <property type="entry name" value="SNO"/>
    <property type="match status" value="1"/>
</dbReference>
<feature type="binding site" evidence="8">
    <location>
        <begin position="134"/>
        <end position="135"/>
    </location>
    <ligand>
        <name>L-glutamine</name>
        <dbReference type="ChEBI" id="CHEBI:58359"/>
    </ligand>
</feature>
<protein>
    <recommendedName>
        <fullName evidence="2">glutaminase</fullName>
        <ecNumber evidence="2">3.5.1.2</ecNumber>
    </recommendedName>
</protein>
<dbReference type="GO" id="GO:0042823">
    <property type="term" value="P:pyridoxal phosphate biosynthetic process"/>
    <property type="evidence" value="ECO:0007669"/>
    <property type="project" value="InterPro"/>
</dbReference>
<accession>H8L443</accession>
<dbReference type="InterPro" id="IPR002161">
    <property type="entry name" value="PdxT/SNO"/>
</dbReference>
<dbReference type="CDD" id="cd01749">
    <property type="entry name" value="GATase1_PB"/>
    <property type="match status" value="1"/>
</dbReference>
<dbReference type="PANTHER" id="PTHR31559:SF0">
    <property type="entry name" value="PYRIDOXAL 5'-PHOSPHATE SYNTHASE SUBUNIT SNO1-RELATED"/>
    <property type="match status" value="1"/>
</dbReference>
<evidence type="ECO:0000256" key="5">
    <source>
        <dbReference type="ARBA" id="ARBA00023239"/>
    </source>
</evidence>
<dbReference type="EMBL" id="CP003350">
    <property type="protein sequence ID" value="AFC86519.1"/>
    <property type="molecule type" value="Genomic_DNA"/>
</dbReference>
<evidence type="ECO:0000256" key="2">
    <source>
        <dbReference type="ARBA" id="ARBA00012918"/>
    </source>
</evidence>
<keyword evidence="3" id="KW-0378">Hydrolase</keyword>
<reference evidence="9" key="1">
    <citation type="submission" date="2012-02" db="EMBL/GenBank/DDBJ databases">
        <title>The complete genome of Frateuria aurantia DSM 6220.</title>
        <authorList>
            <consortium name="US DOE Joint Genome Institute (JGI-PGF)"/>
            <person name="Lucas S."/>
            <person name="Copeland A."/>
            <person name="Lapidus A."/>
            <person name="Glavina del Rio T."/>
            <person name="Dalin E."/>
            <person name="Tice H."/>
            <person name="Bruce D."/>
            <person name="Goodwin L."/>
            <person name="Pitluck S."/>
            <person name="Peters L."/>
            <person name="Ovchinnikova G."/>
            <person name="Teshima H."/>
            <person name="Kyrpides N."/>
            <person name="Mavromatis K."/>
            <person name="Ivanova N."/>
            <person name="Brettin T."/>
            <person name="Detter J.C."/>
            <person name="Han C."/>
            <person name="Larimer F."/>
            <person name="Land M."/>
            <person name="Hauser L."/>
            <person name="Markowitz V."/>
            <person name="Cheng J.-F."/>
            <person name="Hugenholtz P."/>
            <person name="Woyke T."/>
            <person name="Wu D."/>
            <person name="Brambilla E."/>
            <person name="Klenk H.-P."/>
            <person name="Eisen J.A."/>
        </authorList>
    </citation>
    <scope>NUCLEOTIDE SEQUENCE</scope>
    <source>
        <strain evidence="9">DSM 6220</strain>
    </source>
</reference>
<dbReference type="GO" id="GO:0008614">
    <property type="term" value="P:pyridoxine metabolic process"/>
    <property type="evidence" value="ECO:0007669"/>
    <property type="project" value="TreeGrafter"/>
</dbReference>
<dbReference type="MEROPS" id="C26.A32"/>
<dbReference type="eggNOG" id="COG0311">
    <property type="taxonomic scope" value="Bacteria"/>
</dbReference>
<dbReference type="NCBIfam" id="TIGR03800">
    <property type="entry name" value="PLP_synth_Pdx2"/>
    <property type="match status" value="1"/>
</dbReference>
<dbReference type="EC" id="3.5.1.2" evidence="2"/>
<dbReference type="InterPro" id="IPR029062">
    <property type="entry name" value="Class_I_gatase-like"/>
</dbReference>
<dbReference type="GO" id="GO:0016829">
    <property type="term" value="F:lyase activity"/>
    <property type="evidence" value="ECO:0007669"/>
    <property type="project" value="UniProtKB-KW"/>
</dbReference>
<evidence type="ECO:0000256" key="7">
    <source>
        <dbReference type="PIRSR" id="PIRSR005639-1"/>
    </source>
</evidence>
<sequence length="187" mass="20191">MSARRLGVLTLQGAYAAHAQVLERLGAQVRPVRLPADFEGLDGLVIPGGESTTMLRLLERDEMFAALQNYARHKPCLGTCAGAILLAHQVSPAQASLDILDIDVQRNGYGRQLDSAIISGPTALPGGPLEMVFIRAPRFTRIGKDVEVLAERDGEAVLVRQGRHLAASFHPELGEDPRVHQAFLDGL</sequence>
<keyword evidence="10" id="KW-1185">Reference proteome</keyword>
<feature type="active site" description="Charge relay system" evidence="7">
    <location>
        <position position="172"/>
    </location>
</feature>
<feature type="active site" description="Charge relay system" evidence="7">
    <location>
        <position position="170"/>
    </location>
</feature>